<evidence type="ECO:0000313" key="3">
    <source>
        <dbReference type="Proteomes" id="UP001156905"/>
    </source>
</evidence>
<sequence>MGHDIKLTASDNFQLGAYRADPTGAPKGAVVVIQEIFGVNHHIRSVCDRLAKEGYVALAPSIFDRTSPNFQSGYSPDEIAEARKFVANPDWAAMLRDAQAAIDAVKSVGPVGIIGFCLGGSIAYVAAARLSGLSAAIGYYGGAVVRFADEKPKVPTQLHFGEKDTGIPLTDVETIKGKRPDVEVFIYANAQHGFHCDERASYDKASADIAWPRSMAFFAEHLK</sequence>
<name>A0ABQ6ASU0_9BRAD</name>
<dbReference type="Pfam" id="PF01738">
    <property type="entry name" value="DLH"/>
    <property type="match status" value="1"/>
</dbReference>
<feature type="domain" description="Dienelactone hydrolase" evidence="1">
    <location>
        <begin position="16"/>
        <end position="221"/>
    </location>
</feature>
<proteinExistence type="predicted"/>
<comment type="caution">
    <text evidence="2">The sequence shown here is derived from an EMBL/GenBank/DDBJ whole genome shotgun (WGS) entry which is preliminary data.</text>
</comment>
<dbReference type="Proteomes" id="UP001156905">
    <property type="component" value="Unassembled WGS sequence"/>
</dbReference>
<evidence type="ECO:0000259" key="1">
    <source>
        <dbReference type="Pfam" id="PF01738"/>
    </source>
</evidence>
<accession>A0ABQ6ASU0</accession>
<dbReference type="Gene3D" id="3.40.50.1820">
    <property type="entry name" value="alpha/beta hydrolase"/>
    <property type="match status" value="1"/>
</dbReference>
<dbReference type="InterPro" id="IPR051049">
    <property type="entry name" value="Dienelactone_hydrolase-like"/>
</dbReference>
<dbReference type="PANTHER" id="PTHR46623">
    <property type="entry name" value="CARBOXYMETHYLENEBUTENOLIDASE-RELATED"/>
    <property type="match status" value="1"/>
</dbReference>
<organism evidence="2 3">
    <name type="scientific">Bradyrhizobium iriomotense</name>
    <dbReference type="NCBI Taxonomy" id="441950"/>
    <lineage>
        <taxon>Bacteria</taxon>
        <taxon>Pseudomonadati</taxon>
        <taxon>Pseudomonadota</taxon>
        <taxon>Alphaproteobacteria</taxon>
        <taxon>Hyphomicrobiales</taxon>
        <taxon>Nitrobacteraceae</taxon>
        <taxon>Bradyrhizobium</taxon>
    </lineage>
</organism>
<protein>
    <submittedName>
        <fullName evidence="2">Carboxymethylenebutenolidase</fullName>
    </submittedName>
</protein>
<evidence type="ECO:0000313" key="2">
    <source>
        <dbReference type="EMBL" id="GLR84019.1"/>
    </source>
</evidence>
<keyword evidence="3" id="KW-1185">Reference proteome</keyword>
<dbReference type="InterPro" id="IPR002925">
    <property type="entry name" value="Dienelactn_hydro"/>
</dbReference>
<dbReference type="SUPFAM" id="SSF53474">
    <property type="entry name" value="alpha/beta-Hydrolases"/>
    <property type="match status" value="1"/>
</dbReference>
<gene>
    <name evidence="2" type="ORF">GCM10007857_07290</name>
</gene>
<dbReference type="RefSeq" id="WP_284261194.1">
    <property type="nucleotide sequence ID" value="NZ_BSOW01000002.1"/>
</dbReference>
<reference evidence="3" key="1">
    <citation type="journal article" date="2019" name="Int. J. Syst. Evol. Microbiol.">
        <title>The Global Catalogue of Microorganisms (GCM) 10K type strain sequencing project: providing services to taxonomists for standard genome sequencing and annotation.</title>
        <authorList>
            <consortium name="The Broad Institute Genomics Platform"/>
            <consortium name="The Broad Institute Genome Sequencing Center for Infectious Disease"/>
            <person name="Wu L."/>
            <person name="Ma J."/>
        </authorList>
    </citation>
    <scope>NUCLEOTIDE SEQUENCE [LARGE SCALE GENOMIC DNA]</scope>
    <source>
        <strain evidence="3">NBRC 102520</strain>
    </source>
</reference>
<dbReference type="PANTHER" id="PTHR46623:SF6">
    <property type="entry name" value="ALPHA_BETA-HYDROLASES SUPERFAMILY PROTEIN"/>
    <property type="match status" value="1"/>
</dbReference>
<dbReference type="EMBL" id="BSOW01000002">
    <property type="protein sequence ID" value="GLR84019.1"/>
    <property type="molecule type" value="Genomic_DNA"/>
</dbReference>
<dbReference type="InterPro" id="IPR029058">
    <property type="entry name" value="AB_hydrolase_fold"/>
</dbReference>